<protein>
    <submittedName>
        <fullName evidence="1">Uncharacterized protein</fullName>
    </submittedName>
</protein>
<gene>
    <name evidence="1" type="ORF">QYT958_LOCUS45543</name>
</gene>
<feature type="non-terminal residue" evidence="1">
    <location>
        <position position="1"/>
    </location>
</feature>
<name>A0A822EUF0_9BILA</name>
<sequence length="51" mass="5852">IEEQILSATDLTSTSYDRRATRTLLSRDLINVKEFTKRMSAANESFNDTEL</sequence>
<evidence type="ECO:0000313" key="1">
    <source>
        <dbReference type="EMBL" id="CAF5112567.1"/>
    </source>
</evidence>
<reference evidence="1" key="1">
    <citation type="submission" date="2021-02" db="EMBL/GenBank/DDBJ databases">
        <authorList>
            <person name="Nowell W R."/>
        </authorList>
    </citation>
    <scope>NUCLEOTIDE SEQUENCE</scope>
</reference>
<dbReference type="AlphaFoldDB" id="A0A822EUF0"/>
<dbReference type="Proteomes" id="UP000663848">
    <property type="component" value="Unassembled WGS sequence"/>
</dbReference>
<proteinExistence type="predicted"/>
<comment type="caution">
    <text evidence="1">The sequence shown here is derived from an EMBL/GenBank/DDBJ whole genome shotgun (WGS) entry which is preliminary data.</text>
</comment>
<evidence type="ECO:0000313" key="2">
    <source>
        <dbReference type="Proteomes" id="UP000663848"/>
    </source>
</evidence>
<organism evidence="1 2">
    <name type="scientific">Rotaria socialis</name>
    <dbReference type="NCBI Taxonomy" id="392032"/>
    <lineage>
        <taxon>Eukaryota</taxon>
        <taxon>Metazoa</taxon>
        <taxon>Spiralia</taxon>
        <taxon>Gnathifera</taxon>
        <taxon>Rotifera</taxon>
        <taxon>Eurotatoria</taxon>
        <taxon>Bdelloidea</taxon>
        <taxon>Philodinida</taxon>
        <taxon>Philodinidae</taxon>
        <taxon>Rotaria</taxon>
    </lineage>
</organism>
<accession>A0A822EUF0</accession>
<dbReference type="EMBL" id="CAJOBR010076269">
    <property type="protein sequence ID" value="CAF5112567.1"/>
    <property type="molecule type" value="Genomic_DNA"/>
</dbReference>